<dbReference type="OrthoDB" id="192663at2759"/>
<gene>
    <name evidence="2" type="ORF">F5147DRAFT_819888</name>
</gene>
<dbReference type="Proteomes" id="UP000823399">
    <property type="component" value="Unassembled WGS sequence"/>
</dbReference>
<dbReference type="InterPro" id="IPR029009">
    <property type="entry name" value="ASB_dom_sf"/>
</dbReference>
<dbReference type="AlphaFoldDB" id="A0A9P7JPE5"/>
<accession>A0A9P7JPE5</accession>
<protein>
    <recommendedName>
        <fullName evidence="1">Serine dehydratase beta chain domain-containing protein</fullName>
    </recommendedName>
</protein>
<dbReference type="EMBL" id="JABBWM010000078">
    <property type="protein sequence ID" value="KAG2094661.1"/>
    <property type="molecule type" value="Genomic_DNA"/>
</dbReference>
<keyword evidence="3" id="KW-1185">Reference proteome</keyword>
<feature type="domain" description="Serine dehydratase beta chain" evidence="1">
    <location>
        <begin position="39"/>
        <end position="109"/>
    </location>
</feature>
<proteinExistence type="predicted"/>
<dbReference type="InterPro" id="IPR005131">
    <property type="entry name" value="Ser_deHydtase_bsu"/>
</dbReference>
<organism evidence="2 3">
    <name type="scientific">Suillus discolor</name>
    <dbReference type="NCBI Taxonomy" id="1912936"/>
    <lineage>
        <taxon>Eukaryota</taxon>
        <taxon>Fungi</taxon>
        <taxon>Dikarya</taxon>
        <taxon>Basidiomycota</taxon>
        <taxon>Agaricomycotina</taxon>
        <taxon>Agaricomycetes</taxon>
        <taxon>Agaricomycetidae</taxon>
        <taxon>Boletales</taxon>
        <taxon>Suillineae</taxon>
        <taxon>Suillaceae</taxon>
        <taxon>Suillus</taxon>
    </lineage>
</organism>
<evidence type="ECO:0000313" key="2">
    <source>
        <dbReference type="EMBL" id="KAG2094661.1"/>
    </source>
</evidence>
<sequence length="161" mass="17318">MSHSIASQYPTSALTSSQTRDDTALIETEKVKPGYAVISTFDLFSIRVTPSSSHTVGTMHIGKIFIMLEKKVKTVEIFLRVLERDFFLLQADSGGLHDSYGSLAATGKYLVMSPLAILLEGGLHLIGTAQRHDDSPSAALLDKELALDALSGLGALPMLDL</sequence>
<dbReference type="Gene3D" id="3.30.1330.90">
    <property type="entry name" value="D-3-phosphoglycerate dehydrogenase, domain 3"/>
    <property type="match status" value="1"/>
</dbReference>
<dbReference type="GO" id="GO:0051539">
    <property type="term" value="F:4 iron, 4 sulfur cluster binding"/>
    <property type="evidence" value="ECO:0007669"/>
    <property type="project" value="InterPro"/>
</dbReference>
<evidence type="ECO:0000259" key="1">
    <source>
        <dbReference type="Pfam" id="PF03315"/>
    </source>
</evidence>
<dbReference type="GO" id="GO:0006094">
    <property type="term" value="P:gluconeogenesis"/>
    <property type="evidence" value="ECO:0007669"/>
    <property type="project" value="InterPro"/>
</dbReference>
<dbReference type="RefSeq" id="XP_041287623.1">
    <property type="nucleotide sequence ID" value="XM_041443655.1"/>
</dbReference>
<name>A0A9P7JPE5_9AGAM</name>
<dbReference type="Pfam" id="PF03315">
    <property type="entry name" value="SDH_beta"/>
    <property type="match status" value="1"/>
</dbReference>
<dbReference type="GO" id="GO:0003941">
    <property type="term" value="F:L-serine ammonia-lyase activity"/>
    <property type="evidence" value="ECO:0007669"/>
    <property type="project" value="InterPro"/>
</dbReference>
<evidence type="ECO:0000313" key="3">
    <source>
        <dbReference type="Proteomes" id="UP000823399"/>
    </source>
</evidence>
<comment type="caution">
    <text evidence="2">The sequence shown here is derived from an EMBL/GenBank/DDBJ whole genome shotgun (WGS) entry which is preliminary data.</text>
</comment>
<reference evidence="2" key="1">
    <citation type="journal article" date="2020" name="New Phytol.">
        <title>Comparative genomics reveals dynamic genome evolution in host specialist ectomycorrhizal fungi.</title>
        <authorList>
            <person name="Lofgren L.A."/>
            <person name="Nguyen N.H."/>
            <person name="Vilgalys R."/>
            <person name="Ruytinx J."/>
            <person name="Liao H.L."/>
            <person name="Branco S."/>
            <person name="Kuo A."/>
            <person name="LaButti K."/>
            <person name="Lipzen A."/>
            <person name="Andreopoulos W."/>
            <person name="Pangilinan J."/>
            <person name="Riley R."/>
            <person name="Hundley H."/>
            <person name="Na H."/>
            <person name="Barry K."/>
            <person name="Grigoriev I.V."/>
            <person name="Stajich J.E."/>
            <person name="Kennedy P.G."/>
        </authorList>
    </citation>
    <scope>NUCLEOTIDE SEQUENCE</scope>
    <source>
        <strain evidence="2">FC423</strain>
    </source>
</reference>
<dbReference type="GeneID" id="64705914"/>